<dbReference type="AlphaFoldDB" id="A0A2T5PEE9"/>
<dbReference type="PANTHER" id="PTHR31885:SF6">
    <property type="entry name" value="GH04784P"/>
    <property type="match status" value="1"/>
</dbReference>
<gene>
    <name evidence="7" type="ORF">DBO85_00265</name>
</gene>
<feature type="transmembrane region" description="Helical" evidence="6">
    <location>
        <begin position="104"/>
        <end position="125"/>
    </location>
</feature>
<evidence type="ECO:0000313" key="7">
    <source>
        <dbReference type="EMBL" id="PTU76109.1"/>
    </source>
</evidence>
<dbReference type="RefSeq" id="WP_108104122.1">
    <property type="nucleotide sequence ID" value="NZ_QASN01000002.1"/>
</dbReference>
<dbReference type="OrthoDB" id="8925650at2"/>
<keyword evidence="5 6" id="KW-0472">Membrane</keyword>
<dbReference type="InterPro" id="IPR012506">
    <property type="entry name" value="TMEM86B-like"/>
</dbReference>
<accession>A0A2T5PEE9</accession>
<evidence type="ECO:0008006" key="9">
    <source>
        <dbReference type="Google" id="ProtNLM"/>
    </source>
</evidence>
<reference evidence="7 8" key="1">
    <citation type="submission" date="2018-04" db="EMBL/GenBank/DDBJ databases">
        <title>Pseudomonas sp. nov., isolated from mangrove soil.</title>
        <authorList>
            <person name="Chen C."/>
        </authorList>
    </citation>
    <scope>NUCLEOTIDE SEQUENCE [LARGE SCALE GENOMIC DNA]</scope>
    <source>
        <strain evidence="7 8">TC-11</strain>
    </source>
</reference>
<evidence type="ECO:0000256" key="4">
    <source>
        <dbReference type="ARBA" id="ARBA00022989"/>
    </source>
</evidence>
<evidence type="ECO:0000256" key="1">
    <source>
        <dbReference type="ARBA" id="ARBA00004141"/>
    </source>
</evidence>
<dbReference type="GO" id="GO:0016787">
    <property type="term" value="F:hydrolase activity"/>
    <property type="evidence" value="ECO:0007669"/>
    <property type="project" value="TreeGrafter"/>
</dbReference>
<evidence type="ECO:0000256" key="3">
    <source>
        <dbReference type="ARBA" id="ARBA00022692"/>
    </source>
</evidence>
<evidence type="ECO:0000256" key="5">
    <source>
        <dbReference type="ARBA" id="ARBA00023136"/>
    </source>
</evidence>
<keyword evidence="3 6" id="KW-0812">Transmembrane</keyword>
<dbReference type="Proteomes" id="UP000244064">
    <property type="component" value="Unassembled WGS sequence"/>
</dbReference>
<dbReference type="EMBL" id="QASN01000002">
    <property type="protein sequence ID" value="PTU76109.1"/>
    <property type="molecule type" value="Genomic_DNA"/>
</dbReference>
<proteinExistence type="inferred from homology"/>
<evidence type="ECO:0000256" key="2">
    <source>
        <dbReference type="ARBA" id="ARBA00007375"/>
    </source>
</evidence>
<sequence length="219" mass="23551">MNPRLWLGLGLCGAGLFFAGVYLQLPLLCLLAKPLPVLALIGWLQFSADTLLRRPIQLGLAVSLAGDILLAWPGDLFLAGLCAFFFAHLIYLHGFTRDCRRPAWIALGIAGALAGGMYGLLFLGGLGDLELPVLVYSLAIAAMLWRALARPAEGGLARRSVWLGALGALLFVISDSLIGFDRFLLPIPDADYPILASYWLGQWGIAAAARFAQPTREFG</sequence>
<comment type="similarity">
    <text evidence="2">Belongs to the TMEM86 family.</text>
</comment>
<feature type="transmembrane region" description="Helical" evidence="6">
    <location>
        <begin position="68"/>
        <end position="92"/>
    </location>
</feature>
<feature type="transmembrane region" description="Helical" evidence="6">
    <location>
        <begin position="131"/>
        <end position="149"/>
    </location>
</feature>
<keyword evidence="4 6" id="KW-1133">Transmembrane helix</keyword>
<name>A0A2T5PEE9_9PSED</name>
<feature type="transmembrane region" description="Helical" evidence="6">
    <location>
        <begin position="161"/>
        <end position="180"/>
    </location>
</feature>
<organism evidence="7 8">
    <name type="scientific">Pseudomonas mangrovi</name>
    <dbReference type="NCBI Taxonomy" id="2161748"/>
    <lineage>
        <taxon>Bacteria</taxon>
        <taxon>Pseudomonadati</taxon>
        <taxon>Pseudomonadota</taxon>
        <taxon>Gammaproteobacteria</taxon>
        <taxon>Pseudomonadales</taxon>
        <taxon>Pseudomonadaceae</taxon>
        <taxon>Pseudomonas</taxon>
    </lineage>
</organism>
<comment type="subcellular location">
    <subcellularLocation>
        <location evidence="1">Membrane</location>
        <topology evidence="1">Multi-pass membrane protein</topology>
    </subcellularLocation>
</comment>
<dbReference type="Pfam" id="PF07947">
    <property type="entry name" value="YhhN"/>
    <property type="match status" value="1"/>
</dbReference>
<dbReference type="PANTHER" id="PTHR31885">
    <property type="entry name" value="GH04784P"/>
    <property type="match status" value="1"/>
</dbReference>
<protein>
    <recommendedName>
        <fullName evidence="9">Lysoplasmalogenase</fullName>
    </recommendedName>
</protein>
<feature type="transmembrane region" description="Helical" evidence="6">
    <location>
        <begin position="6"/>
        <end position="23"/>
    </location>
</feature>
<comment type="caution">
    <text evidence="7">The sequence shown here is derived from an EMBL/GenBank/DDBJ whole genome shotgun (WGS) entry which is preliminary data.</text>
</comment>
<dbReference type="GO" id="GO:0016020">
    <property type="term" value="C:membrane"/>
    <property type="evidence" value="ECO:0007669"/>
    <property type="project" value="UniProtKB-SubCell"/>
</dbReference>
<feature type="transmembrane region" description="Helical" evidence="6">
    <location>
        <begin position="192"/>
        <end position="212"/>
    </location>
</feature>
<keyword evidence="8" id="KW-1185">Reference proteome</keyword>
<evidence type="ECO:0000256" key="6">
    <source>
        <dbReference type="SAM" id="Phobius"/>
    </source>
</evidence>
<evidence type="ECO:0000313" key="8">
    <source>
        <dbReference type="Proteomes" id="UP000244064"/>
    </source>
</evidence>